<dbReference type="EMBL" id="CP103300">
    <property type="protein sequence ID" value="UYM15186.1"/>
    <property type="molecule type" value="Genomic_DNA"/>
</dbReference>
<organism evidence="1 2">
    <name type="scientific">Endozoicomonas euniceicola</name>
    <dbReference type="NCBI Taxonomy" id="1234143"/>
    <lineage>
        <taxon>Bacteria</taxon>
        <taxon>Pseudomonadati</taxon>
        <taxon>Pseudomonadota</taxon>
        <taxon>Gammaproteobacteria</taxon>
        <taxon>Oceanospirillales</taxon>
        <taxon>Endozoicomonadaceae</taxon>
        <taxon>Endozoicomonas</taxon>
    </lineage>
</organism>
<accession>A0ABY6GR15</accession>
<proteinExistence type="predicted"/>
<name>A0ABY6GR15_9GAMM</name>
<keyword evidence="2" id="KW-1185">Reference proteome</keyword>
<sequence>MATKNKAKDRDVNGRIKREYTGPESGYWLRQTPSWYVTQFMTRPDRRRAKRLCVEILKGLDSDGIAFPLGNHKPHVYYW</sequence>
<dbReference type="Proteomes" id="UP001163255">
    <property type="component" value="Chromosome"/>
</dbReference>
<protein>
    <submittedName>
        <fullName evidence="1">Uncharacterized protein</fullName>
    </submittedName>
</protein>
<gene>
    <name evidence="1" type="ORF">NX720_20335</name>
</gene>
<reference evidence="1" key="1">
    <citation type="submission" date="2022-10" db="EMBL/GenBank/DDBJ databases">
        <title>Completed Genome Sequence of two octocoral isolated bacterium, Endozoicomonas euniceicola EF212T and Endozoicomonas gorgoniicola PS125T.</title>
        <authorList>
            <person name="Chiou Y.-J."/>
            <person name="Chen Y.-H."/>
        </authorList>
    </citation>
    <scope>NUCLEOTIDE SEQUENCE</scope>
    <source>
        <strain evidence="1">EF212</strain>
    </source>
</reference>
<dbReference type="RefSeq" id="WP_262597076.1">
    <property type="nucleotide sequence ID" value="NZ_CP103300.1"/>
</dbReference>
<evidence type="ECO:0000313" key="2">
    <source>
        <dbReference type="Proteomes" id="UP001163255"/>
    </source>
</evidence>
<evidence type="ECO:0000313" key="1">
    <source>
        <dbReference type="EMBL" id="UYM15186.1"/>
    </source>
</evidence>